<keyword evidence="2" id="KW-0472">Membrane</keyword>
<reference evidence="4" key="1">
    <citation type="submission" date="2023-08" db="EMBL/GenBank/DDBJ databases">
        <title>The Comparative Genomic Analysis of Yersiniaceae from Polar Regions.</title>
        <authorList>
            <person name="Goncharov A."/>
            <person name="Aslanov B."/>
            <person name="Kolodzhieva V."/>
            <person name="Azarov D."/>
            <person name="Mochov A."/>
            <person name="Lebedeva E."/>
        </authorList>
    </citation>
    <scope>NUCLEOTIDE SEQUENCE</scope>
    <source>
        <strain evidence="4">Vf</strain>
    </source>
</reference>
<keyword evidence="2" id="KW-1133">Transmembrane helix</keyword>
<proteinExistence type="predicted"/>
<feature type="transmembrane region" description="Helical" evidence="2">
    <location>
        <begin position="374"/>
        <end position="396"/>
    </location>
</feature>
<feature type="transmembrane region" description="Helical" evidence="2">
    <location>
        <begin position="60"/>
        <end position="77"/>
    </location>
</feature>
<feature type="transmembrane region" description="Helical" evidence="2">
    <location>
        <begin position="342"/>
        <end position="368"/>
    </location>
</feature>
<keyword evidence="2" id="KW-0812">Transmembrane</keyword>
<dbReference type="Proteomes" id="UP001224622">
    <property type="component" value="Unassembled WGS sequence"/>
</dbReference>
<comment type="caution">
    <text evidence="4">The sequence shown here is derived from an EMBL/GenBank/DDBJ whole genome shotgun (WGS) entry which is preliminary data.</text>
</comment>
<name>A0AAJ1YIH2_SERFO</name>
<feature type="compositionally biased region" description="Basic and acidic residues" evidence="1">
    <location>
        <begin position="894"/>
        <end position="903"/>
    </location>
</feature>
<feature type="compositionally biased region" description="Polar residues" evidence="1">
    <location>
        <begin position="911"/>
        <end position="925"/>
    </location>
</feature>
<evidence type="ECO:0000313" key="4">
    <source>
        <dbReference type="EMBL" id="MDQ9128464.1"/>
    </source>
</evidence>
<feature type="region of interest" description="Disordered" evidence="1">
    <location>
        <begin position="667"/>
        <end position="700"/>
    </location>
</feature>
<accession>A0AAJ1YIH2</accession>
<feature type="compositionally biased region" description="Basic and acidic residues" evidence="1">
    <location>
        <begin position="943"/>
        <end position="961"/>
    </location>
</feature>
<dbReference type="EMBL" id="JAVIGA010000023">
    <property type="protein sequence ID" value="MDQ9128464.1"/>
    <property type="molecule type" value="Genomic_DNA"/>
</dbReference>
<feature type="region of interest" description="Disordered" evidence="1">
    <location>
        <begin position="887"/>
        <end position="995"/>
    </location>
</feature>
<feature type="compositionally biased region" description="Polar residues" evidence="1">
    <location>
        <begin position="628"/>
        <end position="638"/>
    </location>
</feature>
<evidence type="ECO:0000313" key="5">
    <source>
        <dbReference type="Proteomes" id="UP001224622"/>
    </source>
</evidence>
<dbReference type="RefSeq" id="WP_309048007.1">
    <property type="nucleotide sequence ID" value="NZ_JAVIGA010000023.1"/>
</dbReference>
<evidence type="ECO:0000256" key="2">
    <source>
        <dbReference type="SAM" id="Phobius"/>
    </source>
</evidence>
<dbReference type="AlphaFoldDB" id="A0AAJ1YIH2"/>
<evidence type="ECO:0000259" key="3">
    <source>
        <dbReference type="Pfam" id="PF07916"/>
    </source>
</evidence>
<gene>
    <name evidence="4" type="primary">traG</name>
    <name evidence="4" type="ORF">RDT67_18775</name>
</gene>
<feature type="compositionally biased region" description="Basic and acidic residues" evidence="1">
    <location>
        <begin position="970"/>
        <end position="995"/>
    </location>
</feature>
<dbReference type="NCBIfam" id="NF010295">
    <property type="entry name" value="PRK13735.1"/>
    <property type="match status" value="1"/>
</dbReference>
<sequence length="995" mass="106756">MATVDTIYTIAGGAWFQNTLNGVAAFMGSSAGESLLAMGTVLSVSVGALSYIKTRNLLELVKWAGFYVLVIAVLLGIKRDVQVVDLSNPAAIYQVDNVPAGIAVPASIITRVGAGLAQAYDYVFAQADALSYSKTGMLFGAALAGSATDFTFMNAQEQQMFTDYVRNCVVGDIMLNKKYSWGDLTESTDPYTLIFSKPSPLRGLYSGREFITCEAAAVILKDGGTSISGSQLGPYYQQVLQALHGFTNQVFGNNNSNTALFAEMLGDSYNFFHATSMTSTDIIRRNVVINGLRQGLSSFAAESNDTAGLLNVATTTSLAKMRLSQATGASIGTHTLPVMQSVLLGMTIALFPVLVVLALVSSLSFAVLRGYVLTIAYLQMWPLLFSILNHAMNFYLQSRLGGVAVVLSNIDQVQNTYSDIGTTAGWLALSIPFIAWGMVKGLGQVMSQAGSYLGQTMQSSATQSSGQAVDGNWSFNNMQTGNVQGNKWDTNYSRQEGQMTRQLESGAMVTQTQGGDQVYNTTSAMSKLPVDVMLGKTAASNWQAQQRDSMSQVQSLSNSISHSTSLGASQLTQWGQQRGNSDSVVAGSDSSRGSNFNQAMNTLSNITSRYARDNNVSEADALRKTISESENSSFSRGASGSAKWDSGDMIPGKVGKWATGVSVGVEGHLKGDRTNTSGSSRGTSSDVTSQTGNSKGFSAQELKDAREALDVITSQRVTDNGSHTQNEAGSLTNQIASNFSDMRSQVSQYNDALNRSHEYAQLASYAENNSASIQSNYAQEFVGYVQSTRADAETVLTNTSSPQVRAEREHLAEQFVEDKLKPQLLQEFEHNRSRTGEGMGGISASGDLQQTDLQQQFTHDRGTIEGKARDAGVSGEGVVTSTVVEQRGKASAQIDKDSTRVADSKQAVQKEYTTLQQEHQGSETAFDTAKAAEQKTLKYAPESTDKQEGMESMRQQVKDGAQELLSGGDSKTDGMKQPERKSTGDGQKDMIDFID</sequence>
<evidence type="ECO:0000256" key="1">
    <source>
        <dbReference type="SAM" id="MobiDB-lite"/>
    </source>
</evidence>
<feature type="region of interest" description="Disordered" evidence="1">
    <location>
        <begin position="572"/>
        <end position="598"/>
    </location>
</feature>
<feature type="domain" description="TraG N-terminal Proteobacteria" evidence="3">
    <location>
        <begin position="6"/>
        <end position="460"/>
    </location>
</feature>
<protein>
    <submittedName>
        <fullName evidence="4">Conjugal transfer mating-pair stabilization protein TraG</fullName>
    </submittedName>
</protein>
<organism evidence="4 5">
    <name type="scientific">Serratia fonticola</name>
    <dbReference type="NCBI Taxonomy" id="47917"/>
    <lineage>
        <taxon>Bacteria</taxon>
        <taxon>Pseudomonadati</taxon>
        <taxon>Pseudomonadota</taxon>
        <taxon>Gammaproteobacteria</taxon>
        <taxon>Enterobacterales</taxon>
        <taxon>Yersiniaceae</taxon>
        <taxon>Serratia</taxon>
    </lineage>
</organism>
<feature type="compositionally biased region" description="Low complexity" evidence="1">
    <location>
        <begin position="674"/>
        <end position="689"/>
    </location>
</feature>
<dbReference type="InterPro" id="IPR012931">
    <property type="entry name" value="TraG_N_Proteobacteria"/>
</dbReference>
<feature type="transmembrane region" description="Helical" evidence="2">
    <location>
        <begin position="35"/>
        <end position="54"/>
    </location>
</feature>
<dbReference type="Pfam" id="PF07916">
    <property type="entry name" value="TraG_N"/>
    <property type="match status" value="1"/>
</dbReference>
<feature type="region of interest" description="Disordered" evidence="1">
    <location>
        <begin position="625"/>
        <end position="649"/>
    </location>
</feature>